<evidence type="ECO:0000313" key="2">
    <source>
        <dbReference type="Proteomes" id="UP000670092"/>
    </source>
</evidence>
<dbReference type="EMBL" id="JAEVHI010000006">
    <property type="protein sequence ID" value="KAG5288761.1"/>
    <property type="molecule type" value="Genomic_DNA"/>
</dbReference>
<reference evidence="1 2" key="1">
    <citation type="submission" date="2021-01" db="EMBL/GenBank/DDBJ databases">
        <title>Chromosome-level genome assembly of a human fungal pathogen reveals clustering of transcriptionally co-regulated genes.</title>
        <authorList>
            <person name="Voorhies M."/>
            <person name="Cohen S."/>
            <person name="Shea T.P."/>
            <person name="Petrus S."/>
            <person name="Munoz J.F."/>
            <person name="Poplawski S."/>
            <person name="Goldman W.E."/>
            <person name="Michael T."/>
            <person name="Cuomo C.A."/>
            <person name="Sil A."/>
            <person name="Beyhan S."/>
        </authorList>
    </citation>
    <scope>NUCLEOTIDE SEQUENCE [LARGE SCALE GENOMIC DNA]</scope>
    <source>
        <strain evidence="1 2">G184AR</strain>
    </source>
</reference>
<name>A0A8H7YCX9_AJECA</name>
<evidence type="ECO:0000313" key="1">
    <source>
        <dbReference type="EMBL" id="KAG5288761.1"/>
    </source>
</evidence>
<protein>
    <submittedName>
        <fullName evidence="1">Uncharacterized protein</fullName>
    </submittedName>
</protein>
<accession>A0A8H7YCX9</accession>
<comment type="caution">
    <text evidence="1">The sequence shown here is derived from an EMBL/GenBank/DDBJ whole genome shotgun (WGS) entry which is preliminary data.</text>
</comment>
<dbReference type="VEuPathDB" id="FungiDB:I7I52_12349"/>
<organism evidence="1 2">
    <name type="scientific">Ajellomyces capsulatus</name>
    <name type="common">Darling's disease fungus</name>
    <name type="synonym">Histoplasma capsulatum</name>
    <dbReference type="NCBI Taxonomy" id="5037"/>
    <lineage>
        <taxon>Eukaryota</taxon>
        <taxon>Fungi</taxon>
        <taxon>Dikarya</taxon>
        <taxon>Ascomycota</taxon>
        <taxon>Pezizomycotina</taxon>
        <taxon>Eurotiomycetes</taxon>
        <taxon>Eurotiomycetidae</taxon>
        <taxon>Onygenales</taxon>
        <taxon>Ajellomycetaceae</taxon>
        <taxon>Histoplasma</taxon>
    </lineage>
</organism>
<dbReference type="AlphaFoldDB" id="A0A8H7YCX9"/>
<dbReference type="Proteomes" id="UP000670092">
    <property type="component" value="Unassembled WGS sequence"/>
</dbReference>
<gene>
    <name evidence="1" type="ORF">I7I52_12349</name>
</gene>
<proteinExistence type="predicted"/>
<sequence length="85" mass="9994">MTLSCNVFYVSMLNRTTRTMPISQPAYYRRYICGHQNCKKNETDRAAAKCGMKRITGQWPRKLRIIWAKLHSPREQQGRELSSVM</sequence>